<dbReference type="GO" id="GO:0035861">
    <property type="term" value="C:site of double-strand break"/>
    <property type="evidence" value="ECO:0007669"/>
    <property type="project" value="TreeGrafter"/>
</dbReference>
<dbReference type="InterPro" id="IPR012340">
    <property type="entry name" value="NA-bd_OB-fold"/>
</dbReference>
<dbReference type="GO" id="GO:0006298">
    <property type="term" value="P:mismatch repair"/>
    <property type="evidence" value="ECO:0007669"/>
    <property type="project" value="TreeGrafter"/>
</dbReference>
<evidence type="ECO:0000256" key="4">
    <source>
        <dbReference type="SAM" id="MobiDB-lite"/>
    </source>
</evidence>
<evidence type="ECO:0000313" key="5">
    <source>
        <dbReference type="EMBL" id="KAF5893860.1"/>
    </source>
</evidence>
<dbReference type="PANTHER" id="PTHR15114:SF1">
    <property type="entry name" value="REPLICATION PROTEIN A 14 KDA SUBUNIT"/>
    <property type="match status" value="1"/>
</dbReference>
<dbReference type="GO" id="GO:0006284">
    <property type="term" value="P:base-excision repair"/>
    <property type="evidence" value="ECO:0007669"/>
    <property type="project" value="TreeGrafter"/>
</dbReference>
<comment type="subcellular location">
    <subcellularLocation>
        <location evidence="1">Nucleus</location>
    </subcellularLocation>
</comment>
<protein>
    <submittedName>
        <fullName evidence="5">Replication protein A 14 kDa subunit</fullName>
    </submittedName>
</protein>
<reference evidence="5" key="1">
    <citation type="submission" date="2020-07" db="EMBL/GenBank/DDBJ databases">
        <title>Clarias magur genome sequencing, assembly and annotation.</title>
        <authorList>
            <person name="Kushwaha B."/>
            <person name="Kumar R."/>
            <person name="Das P."/>
            <person name="Joshi C.G."/>
            <person name="Kumar D."/>
            <person name="Nagpure N.S."/>
            <person name="Pandey M."/>
            <person name="Agarwal S."/>
            <person name="Srivastava S."/>
            <person name="Singh M."/>
            <person name="Sahoo L."/>
            <person name="Jayasankar P."/>
            <person name="Meher P.K."/>
            <person name="Koringa P.G."/>
            <person name="Iquebal M.A."/>
            <person name="Das S.P."/>
            <person name="Bit A."/>
            <person name="Patnaik S."/>
            <person name="Patel N."/>
            <person name="Shah T.M."/>
            <person name="Hinsu A."/>
            <person name="Jena J.K."/>
        </authorList>
    </citation>
    <scope>NUCLEOTIDE SEQUENCE</scope>
    <source>
        <strain evidence="5">CIFAMagur01</strain>
        <tissue evidence="5">Testis</tissue>
    </source>
</reference>
<dbReference type="CDD" id="cd04479">
    <property type="entry name" value="RPA3"/>
    <property type="match status" value="1"/>
</dbReference>
<accession>A0A8J4TER7</accession>
<organism evidence="5 6">
    <name type="scientific">Clarias magur</name>
    <name type="common">Asian catfish</name>
    <name type="synonym">Macropteronotus magur</name>
    <dbReference type="NCBI Taxonomy" id="1594786"/>
    <lineage>
        <taxon>Eukaryota</taxon>
        <taxon>Metazoa</taxon>
        <taxon>Chordata</taxon>
        <taxon>Craniata</taxon>
        <taxon>Vertebrata</taxon>
        <taxon>Euteleostomi</taxon>
        <taxon>Actinopterygii</taxon>
        <taxon>Neopterygii</taxon>
        <taxon>Teleostei</taxon>
        <taxon>Ostariophysi</taxon>
        <taxon>Siluriformes</taxon>
        <taxon>Clariidae</taxon>
        <taxon>Clarias</taxon>
    </lineage>
</organism>
<dbReference type="Proteomes" id="UP000727407">
    <property type="component" value="Unassembled WGS sequence"/>
</dbReference>
<feature type="region of interest" description="Disordered" evidence="4">
    <location>
        <begin position="1"/>
        <end position="22"/>
    </location>
</feature>
<dbReference type="GO" id="GO:0006260">
    <property type="term" value="P:DNA replication"/>
    <property type="evidence" value="ECO:0007669"/>
    <property type="project" value="InterPro"/>
</dbReference>
<dbReference type="SUPFAM" id="SSF50249">
    <property type="entry name" value="Nucleic acid-binding proteins"/>
    <property type="match status" value="1"/>
</dbReference>
<dbReference type="Pfam" id="PF08661">
    <property type="entry name" value="Rep_fac-A_3"/>
    <property type="match status" value="1"/>
</dbReference>
<comment type="caution">
    <text evidence="5">The sequence shown here is derived from an EMBL/GenBank/DDBJ whole genome shotgun (WGS) entry which is preliminary data.</text>
</comment>
<dbReference type="AlphaFoldDB" id="A0A8J4TER7"/>
<keyword evidence="3" id="KW-0539">Nucleus</keyword>
<feature type="non-terminal residue" evidence="5">
    <location>
        <position position="1"/>
    </location>
</feature>
<dbReference type="GO" id="GO:0006289">
    <property type="term" value="P:nucleotide-excision repair"/>
    <property type="evidence" value="ECO:0007669"/>
    <property type="project" value="TreeGrafter"/>
</dbReference>
<dbReference type="GO" id="GO:0003684">
    <property type="term" value="F:damaged DNA binding"/>
    <property type="evidence" value="ECO:0007669"/>
    <property type="project" value="TreeGrafter"/>
</dbReference>
<name>A0A8J4TER7_CLAMG</name>
<evidence type="ECO:0000256" key="1">
    <source>
        <dbReference type="ARBA" id="ARBA00004123"/>
    </source>
</evidence>
<keyword evidence="6" id="KW-1185">Reference proteome</keyword>
<dbReference type="OrthoDB" id="188186at2759"/>
<dbReference type="InterPro" id="IPR013970">
    <property type="entry name" value="Rfa2"/>
</dbReference>
<dbReference type="EMBL" id="QNUK01000407">
    <property type="protein sequence ID" value="KAF5893860.1"/>
    <property type="molecule type" value="Genomic_DNA"/>
</dbReference>
<dbReference type="GO" id="GO:0003697">
    <property type="term" value="F:single-stranded DNA binding"/>
    <property type="evidence" value="ECO:0007669"/>
    <property type="project" value="TreeGrafter"/>
</dbReference>
<proteinExistence type="inferred from homology"/>
<evidence type="ECO:0000256" key="3">
    <source>
        <dbReference type="ARBA" id="ARBA00023242"/>
    </source>
</evidence>
<dbReference type="PANTHER" id="PTHR15114">
    <property type="entry name" value="REPLICATION PROTEIN A3"/>
    <property type="match status" value="1"/>
</dbReference>
<feature type="compositionally biased region" description="Polar residues" evidence="4">
    <location>
        <begin position="1"/>
        <end position="10"/>
    </location>
</feature>
<dbReference type="GO" id="GO:0005662">
    <property type="term" value="C:DNA replication factor A complex"/>
    <property type="evidence" value="ECO:0007669"/>
    <property type="project" value="TreeGrafter"/>
</dbReference>
<sequence>VHPSGKSFTMTDGEGKSASVELNDPLEEELSGIVEVIGMVSNKGTIMAAAYNVFREEKGISFDLELYNEALKVLHDFPQYYPFEVSS</sequence>
<dbReference type="Gene3D" id="2.40.50.140">
    <property type="entry name" value="Nucleic acid-binding proteins"/>
    <property type="match status" value="1"/>
</dbReference>
<gene>
    <name evidence="5" type="ORF">DAT39_016434</name>
</gene>
<dbReference type="GO" id="GO:0000724">
    <property type="term" value="P:double-strand break repair via homologous recombination"/>
    <property type="evidence" value="ECO:0007669"/>
    <property type="project" value="TreeGrafter"/>
</dbReference>
<evidence type="ECO:0000313" key="6">
    <source>
        <dbReference type="Proteomes" id="UP000727407"/>
    </source>
</evidence>
<evidence type="ECO:0000256" key="2">
    <source>
        <dbReference type="ARBA" id="ARBA00009761"/>
    </source>
</evidence>
<comment type="similarity">
    <text evidence="2">Belongs to the replication factor A protein 3 family.</text>
</comment>
<dbReference type="FunFam" id="2.40.50.140:FF:000395">
    <property type="entry name" value="Replication protein A3"/>
    <property type="match status" value="1"/>
</dbReference>
<feature type="non-terminal residue" evidence="5">
    <location>
        <position position="87"/>
    </location>
</feature>